<sequence length="288" mass="32783">MAQILPKFTVKPGYRPQSSDTTPEADLLEFWLLKQRTPEQRLLMGSLMNQNARRFAINCFRQRFFDLKEPEFAQKLAQAWLGEDCPQHYIPTGDEMTWVQDSISLAEILHPIFESLNIPYYITGGVAAIAYGEVRTTRDLDIVISIIPQYLSSLILELEQAGFYVSGVDDVVSGQMQTLSITHIETISRADLIIASDSEFERLKLERRQQYQIPTGATVFLTSPEDLILNKLQWRKSNSSEKQWRDVLGILKVQGDSLDKVYLNNQGESLGLIEDLNRALIEAGLEEI</sequence>
<dbReference type="AlphaFoldDB" id="A0A1J1LTX6"/>
<proteinExistence type="predicted"/>
<dbReference type="RefSeq" id="WP_072722636.1">
    <property type="nucleotide sequence ID" value="NZ_LN889815.1"/>
</dbReference>
<dbReference type="Gene3D" id="3.30.460.40">
    <property type="match status" value="1"/>
</dbReference>
<name>A0A1J1LTX6_9CYAN</name>
<reference evidence="2" key="1">
    <citation type="submission" date="2015-10" db="EMBL/GenBank/DDBJ databases">
        <authorList>
            <person name="Regsiter A."/>
            <person name="william w."/>
        </authorList>
    </citation>
    <scope>NUCLEOTIDE SEQUENCE [LARGE SCALE GENOMIC DNA]</scope>
</reference>
<protein>
    <submittedName>
        <fullName evidence="1">Uncharacterized protein</fullName>
    </submittedName>
</protein>
<evidence type="ECO:0000313" key="1">
    <source>
        <dbReference type="EMBL" id="CUR35662.1"/>
    </source>
</evidence>
<organism evidence="1 2">
    <name type="scientific">Planktothrix tepida PCC 9214</name>
    <dbReference type="NCBI Taxonomy" id="671072"/>
    <lineage>
        <taxon>Bacteria</taxon>
        <taxon>Bacillati</taxon>
        <taxon>Cyanobacteriota</taxon>
        <taxon>Cyanophyceae</taxon>
        <taxon>Oscillatoriophycideae</taxon>
        <taxon>Oscillatoriales</taxon>
        <taxon>Microcoleaceae</taxon>
        <taxon>Planktothrix</taxon>
    </lineage>
</organism>
<keyword evidence="2" id="KW-1185">Reference proteome</keyword>
<dbReference type="OrthoDB" id="482054at2"/>
<dbReference type="EMBL" id="CZDF01000174">
    <property type="protein sequence ID" value="CUR35662.1"/>
    <property type="molecule type" value="Genomic_DNA"/>
</dbReference>
<dbReference type="Proteomes" id="UP000184315">
    <property type="component" value="Unassembled WGS sequence"/>
</dbReference>
<dbReference type="SUPFAM" id="SSF81301">
    <property type="entry name" value="Nucleotidyltransferase"/>
    <property type="match status" value="1"/>
</dbReference>
<dbReference type="STRING" id="671072.PL9214670288"/>
<evidence type="ECO:0000313" key="2">
    <source>
        <dbReference type="Proteomes" id="UP000184315"/>
    </source>
</evidence>
<accession>A0A1J1LTX6</accession>
<dbReference type="InterPro" id="IPR043519">
    <property type="entry name" value="NT_sf"/>
</dbReference>
<gene>
    <name evidence="1" type="ORF">PL9214670288</name>
</gene>